<accession>A0AAE1TPT6</accession>
<reference evidence="1" key="1">
    <citation type="submission" date="2023-11" db="EMBL/GenBank/DDBJ databases">
        <title>Genome assemblies of two species of porcelain crab, Petrolisthes cinctipes and Petrolisthes manimaculis (Anomura: Porcellanidae).</title>
        <authorList>
            <person name="Angst P."/>
        </authorList>
    </citation>
    <scope>NUCLEOTIDE SEQUENCE</scope>
    <source>
        <strain evidence="1">PB745_02</strain>
        <tissue evidence="1">Gill</tissue>
    </source>
</reference>
<proteinExistence type="predicted"/>
<keyword evidence="2" id="KW-1185">Reference proteome</keyword>
<gene>
    <name evidence="1" type="ORF">Pmani_034071</name>
</gene>
<dbReference type="EMBL" id="JAWZYT010004608">
    <property type="protein sequence ID" value="KAK4293222.1"/>
    <property type="molecule type" value="Genomic_DNA"/>
</dbReference>
<comment type="caution">
    <text evidence="1">The sequence shown here is derived from an EMBL/GenBank/DDBJ whole genome shotgun (WGS) entry which is preliminary data.</text>
</comment>
<protein>
    <submittedName>
        <fullName evidence="1">Uncharacterized protein</fullName>
    </submittedName>
</protein>
<name>A0AAE1TPT6_9EUCA</name>
<evidence type="ECO:0000313" key="2">
    <source>
        <dbReference type="Proteomes" id="UP001292094"/>
    </source>
</evidence>
<dbReference type="AlphaFoldDB" id="A0AAE1TPT6"/>
<evidence type="ECO:0000313" key="1">
    <source>
        <dbReference type="EMBL" id="KAK4293222.1"/>
    </source>
</evidence>
<dbReference type="Proteomes" id="UP001292094">
    <property type="component" value="Unassembled WGS sequence"/>
</dbReference>
<sequence length="114" mass="12463">MTWNFISSERECDPQTLNSGSAAALLCDETEYLYTSSLLLLSHTPHSLLFLSPFLYLSLPPPSSSPLSPCSLLLPSLSLSPLFIPSPPNNHYHPPPPPPPPTFDCFTCPYSTTT</sequence>
<organism evidence="1 2">
    <name type="scientific">Petrolisthes manimaculis</name>
    <dbReference type="NCBI Taxonomy" id="1843537"/>
    <lineage>
        <taxon>Eukaryota</taxon>
        <taxon>Metazoa</taxon>
        <taxon>Ecdysozoa</taxon>
        <taxon>Arthropoda</taxon>
        <taxon>Crustacea</taxon>
        <taxon>Multicrustacea</taxon>
        <taxon>Malacostraca</taxon>
        <taxon>Eumalacostraca</taxon>
        <taxon>Eucarida</taxon>
        <taxon>Decapoda</taxon>
        <taxon>Pleocyemata</taxon>
        <taxon>Anomura</taxon>
        <taxon>Galatheoidea</taxon>
        <taxon>Porcellanidae</taxon>
        <taxon>Petrolisthes</taxon>
    </lineage>
</organism>